<dbReference type="EMBL" id="DYDO01000003">
    <property type="protein sequence ID" value="DBA29257.1"/>
    <property type="molecule type" value="Genomic_DNA"/>
</dbReference>
<dbReference type="AlphaFoldDB" id="A0AAV3B2C5"/>
<evidence type="ECO:0000313" key="2">
    <source>
        <dbReference type="EMBL" id="DBA29257.1"/>
    </source>
</evidence>
<keyword evidence="1" id="KW-0812">Transmembrane</keyword>
<keyword evidence="1" id="KW-1133">Transmembrane helix</keyword>
<name>A0AAV3B2C5_PYXAD</name>
<sequence length="100" mass="11918">MLKTPQRINNLFKLVLIKKGVFFHILDMYKSWGKKSYGIQRIVQVGMSPVPFIFQISPPSYNNNRYKRHIAAFAFTSFLFLFFSLCFCFCLHYTFFLQNL</sequence>
<comment type="caution">
    <text evidence="2">The sequence shown here is derived from an EMBL/GenBank/DDBJ whole genome shotgun (WGS) entry which is preliminary data.</text>
</comment>
<keyword evidence="1" id="KW-0472">Membrane</keyword>
<feature type="transmembrane region" description="Helical" evidence="1">
    <location>
        <begin position="70"/>
        <end position="95"/>
    </location>
</feature>
<organism evidence="2 3">
    <name type="scientific">Pyxicephalus adspersus</name>
    <name type="common">African bullfrog</name>
    <dbReference type="NCBI Taxonomy" id="30357"/>
    <lineage>
        <taxon>Eukaryota</taxon>
        <taxon>Metazoa</taxon>
        <taxon>Chordata</taxon>
        <taxon>Craniata</taxon>
        <taxon>Vertebrata</taxon>
        <taxon>Euteleostomi</taxon>
        <taxon>Amphibia</taxon>
        <taxon>Batrachia</taxon>
        <taxon>Anura</taxon>
        <taxon>Neobatrachia</taxon>
        <taxon>Ranoidea</taxon>
        <taxon>Pyxicephalidae</taxon>
        <taxon>Pyxicephalinae</taxon>
        <taxon>Pyxicephalus</taxon>
    </lineage>
</organism>
<evidence type="ECO:0000256" key="1">
    <source>
        <dbReference type="SAM" id="Phobius"/>
    </source>
</evidence>
<gene>
    <name evidence="2" type="ORF">GDO54_009501</name>
</gene>
<keyword evidence="3" id="KW-1185">Reference proteome</keyword>
<reference evidence="2" key="1">
    <citation type="thesis" date="2020" institute="ProQuest LLC" country="789 East Eisenhower Parkway, Ann Arbor, MI, USA">
        <title>Comparative Genomics and Chromosome Evolution.</title>
        <authorList>
            <person name="Mudd A.B."/>
        </authorList>
    </citation>
    <scope>NUCLEOTIDE SEQUENCE</scope>
    <source>
        <strain evidence="2">1538</strain>
        <tissue evidence="2">Blood</tissue>
    </source>
</reference>
<dbReference type="Proteomes" id="UP001181693">
    <property type="component" value="Unassembled WGS sequence"/>
</dbReference>
<accession>A0AAV3B2C5</accession>
<protein>
    <submittedName>
        <fullName evidence="2">Uncharacterized protein</fullName>
    </submittedName>
</protein>
<evidence type="ECO:0000313" key="3">
    <source>
        <dbReference type="Proteomes" id="UP001181693"/>
    </source>
</evidence>
<proteinExistence type="predicted"/>